<dbReference type="EMBL" id="SOKJ01000343">
    <property type="protein sequence ID" value="TET08656.1"/>
    <property type="molecule type" value="Genomic_DNA"/>
</dbReference>
<organism evidence="4 5">
    <name type="scientific">Aerophobetes bacterium</name>
    <dbReference type="NCBI Taxonomy" id="2030807"/>
    <lineage>
        <taxon>Bacteria</taxon>
        <taxon>Candidatus Aerophobota</taxon>
    </lineage>
</organism>
<dbReference type="AlphaFoldDB" id="A0A523RSG7"/>
<name>A0A523RSG7_UNCAE</name>
<evidence type="ECO:0000313" key="4">
    <source>
        <dbReference type="EMBL" id="TET08656.1"/>
    </source>
</evidence>
<protein>
    <submittedName>
        <fullName evidence="4">Uncharacterized protein</fullName>
    </submittedName>
</protein>
<evidence type="ECO:0000256" key="2">
    <source>
        <dbReference type="ARBA" id="ARBA00022679"/>
    </source>
</evidence>
<comment type="caution">
    <text evidence="4">The sequence shown here is derived from an EMBL/GenBank/DDBJ whole genome shotgun (WGS) entry which is preliminary data.</text>
</comment>
<dbReference type="GO" id="GO:0009307">
    <property type="term" value="P:DNA restriction-modification system"/>
    <property type="evidence" value="ECO:0007669"/>
    <property type="project" value="UniProtKB-KW"/>
</dbReference>
<keyword evidence="2" id="KW-0808">Transferase</keyword>
<evidence type="ECO:0000256" key="1">
    <source>
        <dbReference type="ARBA" id="ARBA00022603"/>
    </source>
</evidence>
<dbReference type="InterPro" id="IPR001525">
    <property type="entry name" value="C5_MeTfrase"/>
</dbReference>
<keyword evidence="3" id="KW-0680">Restriction system</keyword>
<gene>
    <name evidence="4" type="ORF">E3J84_06005</name>
</gene>
<dbReference type="Proteomes" id="UP000316360">
    <property type="component" value="Unassembled WGS sequence"/>
</dbReference>
<dbReference type="GO" id="GO:0008168">
    <property type="term" value="F:methyltransferase activity"/>
    <property type="evidence" value="ECO:0007669"/>
    <property type="project" value="UniProtKB-KW"/>
</dbReference>
<accession>A0A523RSG7</accession>
<dbReference type="Pfam" id="PF00145">
    <property type="entry name" value="DNA_methylase"/>
    <property type="match status" value="1"/>
</dbReference>
<sequence length="255" mass="28816">MIKNKKSRLNIPLGIIKVNNLVLSVFPGIDLLGRAFEEEGYCIVRGPDVIWGADIKEFHPPAGIFEGIISGPPCQFYSSAAMNMRKAEKDLLAEFERVVSEAIPEWFLMENTRRVREVNIDGYFIHNFLWNNRWCADGNTGPEQNRLRRFQFGCKKELKLQIESVAIFQNPKIEWAVTATEISKGRPGHGPYSGRHKRRSVEKILELMGLLGDFFGDESPFTMSGKGLLLGNAVPMPMGRSIARAIRKCFTIGEK</sequence>
<dbReference type="Gene3D" id="3.40.50.150">
    <property type="entry name" value="Vaccinia Virus protein VP39"/>
    <property type="match status" value="1"/>
</dbReference>
<dbReference type="SUPFAM" id="SSF53335">
    <property type="entry name" value="S-adenosyl-L-methionine-dependent methyltransferases"/>
    <property type="match status" value="1"/>
</dbReference>
<dbReference type="InterPro" id="IPR029063">
    <property type="entry name" value="SAM-dependent_MTases_sf"/>
</dbReference>
<evidence type="ECO:0000256" key="3">
    <source>
        <dbReference type="ARBA" id="ARBA00022747"/>
    </source>
</evidence>
<proteinExistence type="predicted"/>
<dbReference type="GO" id="GO:0032259">
    <property type="term" value="P:methylation"/>
    <property type="evidence" value="ECO:0007669"/>
    <property type="project" value="UniProtKB-KW"/>
</dbReference>
<keyword evidence="1" id="KW-0489">Methyltransferase</keyword>
<reference evidence="4 5" key="1">
    <citation type="submission" date="2019-03" db="EMBL/GenBank/DDBJ databases">
        <title>Metabolic potential of uncultured bacteria and archaea associated with petroleum seepage in deep-sea sediments.</title>
        <authorList>
            <person name="Dong X."/>
            <person name="Hubert C."/>
        </authorList>
    </citation>
    <scope>NUCLEOTIDE SEQUENCE [LARGE SCALE GENOMIC DNA]</scope>
    <source>
        <strain evidence="4">E44_bin7</strain>
    </source>
</reference>
<evidence type="ECO:0000313" key="5">
    <source>
        <dbReference type="Proteomes" id="UP000316360"/>
    </source>
</evidence>